<feature type="domain" description="4Fe-4S ferredoxin-type" evidence="5">
    <location>
        <begin position="179"/>
        <end position="207"/>
    </location>
</feature>
<reference evidence="6 7" key="2">
    <citation type="journal article" date="2011" name="Stand. Genomic Sci.">
        <title>Complete genome sequence of Ferroglobus placidus AEDII12DO.</title>
        <authorList>
            <person name="Anderson I."/>
            <person name="Risso C."/>
            <person name="Holmes D."/>
            <person name="Lucas S."/>
            <person name="Copeland A."/>
            <person name="Lapidus A."/>
            <person name="Cheng J.F."/>
            <person name="Bruce D."/>
            <person name="Goodwin L."/>
            <person name="Pitluck S."/>
            <person name="Saunders E."/>
            <person name="Brettin T."/>
            <person name="Detter J.C."/>
            <person name="Han C."/>
            <person name="Tapia R."/>
            <person name="Larimer F."/>
            <person name="Land M."/>
            <person name="Hauser L."/>
            <person name="Woyke T."/>
            <person name="Lovley D."/>
            <person name="Kyrpides N."/>
            <person name="Ivanova N."/>
        </authorList>
    </citation>
    <scope>NUCLEOTIDE SEQUENCE [LARGE SCALE GENOMIC DNA]</scope>
    <source>
        <strain evidence="7">DSM 10642 / AEDII12DO</strain>
    </source>
</reference>
<reference evidence="7" key="1">
    <citation type="submission" date="2010-02" db="EMBL/GenBank/DDBJ databases">
        <title>Complete sequence of Ferroglobus placidus DSM 10642.</title>
        <authorList>
            <consortium name="US DOE Joint Genome Institute"/>
            <person name="Lucas S."/>
            <person name="Copeland A."/>
            <person name="Lapidus A."/>
            <person name="Cheng J.-F."/>
            <person name="Bruce D."/>
            <person name="Goodwin L."/>
            <person name="Pitluck S."/>
            <person name="Saunders E."/>
            <person name="Brettin T."/>
            <person name="Detter J.C."/>
            <person name="Han C."/>
            <person name="Tapia R."/>
            <person name="Larimer F."/>
            <person name="Land M."/>
            <person name="Hauser L."/>
            <person name="Kyrpides N."/>
            <person name="Ivanova N."/>
            <person name="Holmes D."/>
            <person name="Lovley D."/>
            <person name="Kyrpides N."/>
            <person name="Anderson I.J."/>
            <person name="Woyke T."/>
        </authorList>
    </citation>
    <scope>NUCLEOTIDE SEQUENCE [LARGE SCALE GENOMIC DNA]</scope>
    <source>
        <strain evidence="7">DSM 10642 / AEDII12DO</strain>
    </source>
</reference>
<dbReference type="InterPro" id="IPR017900">
    <property type="entry name" value="4Fe4S_Fe_S_CS"/>
</dbReference>
<dbReference type="PANTHER" id="PTHR43687:SF4">
    <property type="entry name" value="BLR5484 PROTEIN"/>
    <property type="match status" value="1"/>
</dbReference>
<keyword evidence="2" id="KW-0479">Metal-binding</keyword>
<dbReference type="PaxDb" id="589924-Ferp_0651"/>
<feature type="domain" description="4Fe-4S ferredoxin-type" evidence="5">
    <location>
        <begin position="72"/>
        <end position="101"/>
    </location>
</feature>
<accession>D3S3I9</accession>
<sequence>MTTEVEFKAENCVGCGLCERVCPKGSITVTADGNFNVIIDDTCVNCGICAVYCQYGALNIDAPFTRLLEKVHYSKVNIEGCVYCGVCQANCPRDAITVRKIFDKDKIRHGYIRISEGCIECRNCVMFCPVDAVRIERGSPAINEDKCIYCEICEYVCPKNVIEIHCDSCKMQRDYAITGEIKISEACSTCGICREVCSFEAIRENKLFTGMHIYKQENCFGRDCQVCREVCPNNAIEYRYDGGKMVVFNERCNFCGACEKFCPGNAIEVKREVVGEYEDIHLPPERRYYKEKEHIVRISDACISCGICESLCKVASDNAFSINRGDIKPENCTSCGVCQANCPMEAITIIEKAA</sequence>
<dbReference type="PROSITE" id="PS51379">
    <property type="entry name" value="4FE4S_FER_2"/>
    <property type="match status" value="9"/>
</dbReference>
<evidence type="ECO:0000256" key="3">
    <source>
        <dbReference type="ARBA" id="ARBA00023004"/>
    </source>
</evidence>
<dbReference type="GeneID" id="8778154"/>
<feature type="domain" description="4Fe-4S ferredoxin-type" evidence="5">
    <location>
        <begin position="243"/>
        <end position="272"/>
    </location>
</feature>
<dbReference type="GO" id="GO:0046872">
    <property type="term" value="F:metal ion binding"/>
    <property type="evidence" value="ECO:0007669"/>
    <property type="project" value="UniProtKB-KW"/>
</dbReference>
<organism evidence="6 7">
    <name type="scientific">Ferroglobus placidus (strain DSM 10642 / AEDII12DO)</name>
    <dbReference type="NCBI Taxonomy" id="589924"/>
    <lineage>
        <taxon>Archaea</taxon>
        <taxon>Methanobacteriati</taxon>
        <taxon>Methanobacteriota</taxon>
        <taxon>Archaeoglobi</taxon>
        <taxon>Archaeoglobales</taxon>
        <taxon>Archaeoglobaceae</taxon>
        <taxon>Ferroglobus</taxon>
    </lineage>
</organism>
<keyword evidence="1" id="KW-0004">4Fe-4S</keyword>
<keyword evidence="7" id="KW-1185">Reference proteome</keyword>
<feature type="domain" description="4Fe-4S ferredoxin-type" evidence="5">
    <location>
        <begin position="210"/>
        <end position="241"/>
    </location>
</feature>
<dbReference type="PROSITE" id="PS00198">
    <property type="entry name" value="4FE4S_FER_1"/>
    <property type="match status" value="5"/>
</dbReference>
<evidence type="ECO:0000256" key="1">
    <source>
        <dbReference type="ARBA" id="ARBA00022485"/>
    </source>
</evidence>
<protein>
    <submittedName>
        <fullName evidence="6">4Fe-4S ferredoxin iron-sulfur binding domain protein</fullName>
    </submittedName>
</protein>
<dbReference type="STRING" id="589924.Ferp_0651"/>
<proteinExistence type="predicted"/>
<dbReference type="Gene3D" id="3.30.70.20">
    <property type="match status" value="5"/>
</dbReference>
<dbReference type="Pfam" id="PF12838">
    <property type="entry name" value="Fer4_7"/>
    <property type="match status" value="3"/>
</dbReference>
<feature type="domain" description="4Fe-4S ferredoxin-type" evidence="5">
    <location>
        <begin position="3"/>
        <end position="32"/>
    </location>
</feature>
<evidence type="ECO:0000259" key="5">
    <source>
        <dbReference type="PROSITE" id="PS51379"/>
    </source>
</evidence>
<evidence type="ECO:0000256" key="2">
    <source>
        <dbReference type="ARBA" id="ARBA00022723"/>
    </source>
</evidence>
<dbReference type="SUPFAM" id="SSF54862">
    <property type="entry name" value="4Fe-4S ferredoxins"/>
    <property type="match status" value="3"/>
</dbReference>
<dbReference type="EMBL" id="CP001899">
    <property type="protein sequence ID" value="ADC64822.1"/>
    <property type="molecule type" value="Genomic_DNA"/>
</dbReference>
<evidence type="ECO:0000256" key="4">
    <source>
        <dbReference type="ARBA" id="ARBA00023014"/>
    </source>
</evidence>
<dbReference type="RefSeq" id="WP_012965168.1">
    <property type="nucleotide sequence ID" value="NC_013849.1"/>
</dbReference>
<dbReference type="OrthoDB" id="51455at2157"/>
<dbReference type="AlphaFoldDB" id="D3S3I9"/>
<dbReference type="GO" id="GO:0051539">
    <property type="term" value="F:4 iron, 4 sulfur cluster binding"/>
    <property type="evidence" value="ECO:0007669"/>
    <property type="project" value="UniProtKB-KW"/>
</dbReference>
<dbReference type="KEGG" id="fpl:Ferp_0651"/>
<dbReference type="InterPro" id="IPR017896">
    <property type="entry name" value="4Fe4S_Fe-S-bd"/>
</dbReference>
<evidence type="ECO:0000313" key="7">
    <source>
        <dbReference type="Proteomes" id="UP000002613"/>
    </source>
</evidence>
<dbReference type="CDD" id="cd10549">
    <property type="entry name" value="MtMvhB_like"/>
    <property type="match status" value="1"/>
</dbReference>
<keyword evidence="3" id="KW-0408">Iron</keyword>
<feature type="domain" description="4Fe-4S ferredoxin-type" evidence="5">
    <location>
        <begin position="323"/>
        <end position="352"/>
    </location>
</feature>
<feature type="domain" description="4Fe-4S ferredoxin-type" evidence="5">
    <location>
        <begin position="35"/>
        <end position="63"/>
    </location>
</feature>
<dbReference type="InterPro" id="IPR050572">
    <property type="entry name" value="Fe-S_Ferredoxin"/>
</dbReference>
<gene>
    <name evidence="6" type="ordered locus">Ferp_0651</name>
</gene>
<evidence type="ECO:0000313" key="6">
    <source>
        <dbReference type="EMBL" id="ADC64822.1"/>
    </source>
</evidence>
<dbReference type="eggNOG" id="arCOG01609">
    <property type="taxonomic scope" value="Archaea"/>
</dbReference>
<dbReference type="eggNOG" id="arCOG02180">
    <property type="taxonomic scope" value="Archaea"/>
</dbReference>
<dbReference type="GO" id="GO:0016491">
    <property type="term" value="F:oxidoreductase activity"/>
    <property type="evidence" value="ECO:0007669"/>
    <property type="project" value="UniProtKB-ARBA"/>
</dbReference>
<dbReference type="Proteomes" id="UP000002613">
    <property type="component" value="Chromosome"/>
</dbReference>
<dbReference type="Pfam" id="PF00037">
    <property type="entry name" value="Fer4"/>
    <property type="match status" value="2"/>
</dbReference>
<dbReference type="PANTHER" id="PTHR43687">
    <property type="entry name" value="ADENYLYLSULFATE REDUCTASE, BETA SUBUNIT"/>
    <property type="match status" value="1"/>
</dbReference>
<dbReference type="HOGENOM" id="CLU_050974_0_0_2"/>
<keyword evidence="4" id="KW-0411">Iron-sulfur</keyword>
<feature type="domain" description="4Fe-4S ferredoxin-type" evidence="5">
    <location>
        <begin position="110"/>
        <end position="137"/>
    </location>
</feature>
<feature type="domain" description="4Fe-4S ferredoxin-type" evidence="5">
    <location>
        <begin position="138"/>
        <end position="167"/>
    </location>
</feature>
<name>D3S3I9_FERPA</name>